<dbReference type="GO" id="GO:0008270">
    <property type="term" value="F:zinc ion binding"/>
    <property type="evidence" value="ECO:0007669"/>
    <property type="project" value="UniProtKB-UniRule"/>
</dbReference>
<dbReference type="HAMAP" id="MF_00213">
    <property type="entry name" value="HypA_HybF"/>
    <property type="match status" value="1"/>
</dbReference>
<evidence type="ECO:0000313" key="6">
    <source>
        <dbReference type="EMBL" id="GLS82808.1"/>
    </source>
</evidence>
<gene>
    <name evidence="5 6" type="primary">hypA</name>
    <name evidence="6" type="ORF">GCM10007894_07850</name>
</gene>
<proteinExistence type="inferred from homology"/>
<feature type="binding site" evidence="5">
    <location>
        <position position="2"/>
    </location>
    <ligand>
        <name>Ni(2+)</name>
        <dbReference type="ChEBI" id="CHEBI:49786"/>
    </ligand>
</feature>
<dbReference type="NCBIfam" id="TIGR00100">
    <property type="entry name" value="hypA"/>
    <property type="match status" value="1"/>
</dbReference>
<dbReference type="PANTHER" id="PTHR34535:SF3">
    <property type="entry name" value="HYDROGENASE MATURATION FACTOR HYPA"/>
    <property type="match status" value="1"/>
</dbReference>
<dbReference type="GO" id="GO:0016151">
    <property type="term" value="F:nickel cation binding"/>
    <property type="evidence" value="ECO:0007669"/>
    <property type="project" value="UniProtKB-UniRule"/>
</dbReference>
<dbReference type="AlphaFoldDB" id="A0AA37TN32"/>
<dbReference type="GO" id="GO:0051604">
    <property type="term" value="P:protein maturation"/>
    <property type="evidence" value="ECO:0007669"/>
    <property type="project" value="InterPro"/>
</dbReference>
<evidence type="ECO:0000313" key="7">
    <source>
        <dbReference type="Proteomes" id="UP001157439"/>
    </source>
</evidence>
<dbReference type="PANTHER" id="PTHR34535">
    <property type="entry name" value="HYDROGENASE MATURATION FACTOR HYPA"/>
    <property type="match status" value="1"/>
</dbReference>
<feature type="binding site" evidence="5">
    <location>
        <position position="74"/>
    </location>
    <ligand>
        <name>Zn(2+)</name>
        <dbReference type="ChEBI" id="CHEBI:29105"/>
    </ligand>
</feature>
<feature type="binding site" evidence="5">
    <location>
        <position position="71"/>
    </location>
    <ligand>
        <name>Zn(2+)</name>
        <dbReference type="ChEBI" id="CHEBI:29105"/>
    </ligand>
</feature>
<dbReference type="RefSeq" id="WP_095499645.1">
    <property type="nucleotide sequence ID" value="NZ_BSPO01000002.1"/>
</dbReference>
<name>A0AA37TN32_9GAMM</name>
<accession>A0AA37TN32</accession>
<dbReference type="PIRSF" id="PIRSF004761">
    <property type="entry name" value="Hydrgn_mat_HypA"/>
    <property type="match status" value="1"/>
</dbReference>
<keyword evidence="3 5" id="KW-0479">Metal-binding</keyword>
<organism evidence="6 7">
    <name type="scientific">Paraferrimonas haliotis</name>
    <dbReference type="NCBI Taxonomy" id="2013866"/>
    <lineage>
        <taxon>Bacteria</taxon>
        <taxon>Pseudomonadati</taxon>
        <taxon>Pseudomonadota</taxon>
        <taxon>Gammaproteobacteria</taxon>
        <taxon>Alteromonadales</taxon>
        <taxon>Ferrimonadaceae</taxon>
        <taxon>Paraferrimonas</taxon>
    </lineage>
</organism>
<keyword evidence="7" id="KW-1185">Reference proteome</keyword>
<feature type="binding site" evidence="5">
    <location>
        <position position="87"/>
    </location>
    <ligand>
        <name>Zn(2+)</name>
        <dbReference type="ChEBI" id="CHEBI:29105"/>
    </ligand>
</feature>
<dbReference type="Pfam" id="PF01155">
    <property type="entry name" value="HypA"/>
    <property type="match status" value="1"/>
</dbReference>
<keyword evidence="4 5" id="KW-0862">Zinc</keyword>
<dbReference type="InterPro" id="IPR000688">
    <property type="entry name" value="HypA/HybF"/>
</dbReference>
<keyword evidence="2 5" id="KW-0533">Nickel</keyword>
<evidence type="ECO:0000256" key="4">
    <source>
        <dbReference type="ARBA" id="ARBA00022833"/>
    </source>
</evidence>
<evidence type="ECO:0000256" key="1">
    <source>
        <dbReference type="ARBA" id="ARBA00010748"/>
    </source>
</evidence>
<dbReference type="PROSITE" id="PS01249">
    <property type="entry name" value="HYPA"/>
    <property type="match status" value="1"/>
</dbReference>
<comment type="similarity">
    <text evidence="1 5">Belongs to the HypA/HybF family.</text>
</comment>
<evidence type="ECO:0000256" key="2">
    <source>
        <dbReference type="ARBA" id="ARBA00022596"/>
    </source>
</evidence>
<reference evidence="6 7" key="1">
    <citation type="journal article" date="2014" name="Int. J. Syst. Evol. Microbiol.">
        <title>Complete genome sequence of Corynebacterium casei LMG S-19264T (=DSM 44701T), isolated from a smear-ripened cheese.</title>
        <authorList>
            <consortium name="US DOE Joint Genome Institute (JGI-PGF)"/>
            <person name="Walter F."/>
            <person name="Albersmeier A."/>
            <person name="Kalinowski J."/>
            <person name="Ruckert C."/>
        </authorList>
    </citation>
    <scope>NUCLEOTIDE SEQUENCE [LARGE SCALE GENOMIC DNA]</scope>
    <source>
        <strain evidence="6 7">NBRC 112785</strain>
    </source>
</reference>
<feature type="binding site" evidence="5">
    <location>
        <position position="90"/>
    </location>
    <ligand>
        <name>Zn(2+)</name>
        <dbReference type="ChEBI" id="CHEBI:29105"/>
    </ligand>
</feature>
<sequence length="111" mass="12198">MHEMSLAEGILQIIEEQVSATDKVTSVTLSIGELAGVEIESLTFCFDVVTRDSVADKAELIIERVPGSAFCYDCLAQVPHHDRSNACERCNGHKLTVVEGDQMKVKYLEIA</sequence>
<protein>
    <recommendedName>
        <fullName evidence="5">Hydrogenase maturation factor HypA</fullName>
    </recommendedName>
</protein>
<comment type="function">
    <text evidence="5">Involved in the maturation of [NiFe] hydrogenases. Required for nickel insertion into the metal center of the hydrogenase.</text>
</comment>
<comment type="caution">
    <text evidence="6">The sequence shown here is derived from an EMBL/GenBank/DDBJ whole genome shotgun (WGS) entry which is preliminary data.</text>
</comment>
<evidence type="ECO:0000256" key="5">
    <source>
        <dbReference type="HAMAP-Rule" id="MF_00213"/>
    </source>
</evidence>
<evidence type="ECO:0000256" key="3">
    <source>
        <dbReference type="ARBA" id="ARBA00022723"/>
    </source>
</evidence>
<dbReference type="Gene3D" id="3.30.2320.80">
    <property type="match status" value="1"/>
</dbReference>
<dbReference type="InterPro" id="IPR020538">
    <property type="entry name" value="Hydgase_Ni_incorp_HypA/HybF_CS"/>
</dbReference>
<dbReference type="EMBL" id="BSPO01000002">
    <property type="protein sequence ID" value="GLS82808.1"/>
    <property type="molecule type" value="Genomic_DNA"/>
</dbReference>
<dbReference type="Proteomes" id="UP001157439">
    <property type="component" value="Unassembled WGS sequence"/>
</dbReference>